<organism evidence="2 3">
    <name type="scientific">Hypothenemus hampei</name>
    <name type="common">Coffee berry borer</name>
    <dbReference type="NCBI Taxonomy" id="57062"/>
    <lineage>
        <taxon>Eukaryota</taxon>
        <taxon>Metazoa</taxon>
        <taxon>Ecdysozoa</taxon>
        <taxon>Arthropoda</taxon>
        <taxon>Hexapoda</taxon>
        <taxon>Insecta</taxon>
        <taxon>Pterygota</taxon>
        <taxon>Neoptera</taxon>
        <taxon>Endopterygota</taxon>
        <taxon>Coleoptera</taxon>
        <taxon>Polyphaga</taxon>
        <taxon>Cucujiformia</taxon>
        <taxon>Curculionidae</taxon>
        <taxon>Scolytinae</taxon>
        <taxon>Hypothenemus</taxon>
    </lineage>
</organism>
<name>A0ABD1E699_HYPHA</name>
<sequence length="393" mass="43931">MDTSVHPTAFTDSASPANGSRKKHRQGKASAQRRQDNFRRAKNIEADNQIMAGIFARLKIADPTAVSSLPLAKDNHPVTVPVAFNNLPTYVDRVWDTMEAIGPRSFNQVNTLENKNIFKKGMLILSEAKVCFAQRAHIDKPDEDLPSKKLYNTEELNDLNNMASILPYPLAIWLECIGNCADNRQIVTPLLAQLQGALADASGAITYSPRQMIPLLRILRTGAAPNDEVYMIALAFGTLPGIEWEEFDEPAVPPAPAPRMVRITQRCYNFWCVGELGSERIKWTDEEYRIFVKIVHTMNSRRGFNISTDLSSGHGTLAQTVQTPAWNVHSSIEWFTMSEVDDFNIKLGAAFGFSYVGNNHVQPSRFRGTYTTSYLRGEITPRRVMNAILAGQE</sequence>
<dbReference type="AlphaFoldDB" id="A0ABD1E699"/>
<reference evidence="2 3" key="1">
    <citation type="submission" date="2024-05" db="EMBL/GenBank/DDBJ databases">
        <title>Genetic variation in Jamaican populations of the coffee berry borer (Hypothenemus hampei).</title>
        <authorList>
            <person name="Errbii M."/>
            <person name="Myrie A."/>
        </authorList>
    </citation>
    <scope>NUCLEOTIDE SEQUENCE [LARGE SCALE GENOMIC DNA]</scope>
    <source>
        <strain evidence="2">JA-Hopewell-2020-01-JO</strain>
        <tissue evidence="2">Whole body</tissue>
    </source>
</reference>
<keyword evidence="3" id="KW-1185">Reference proteome</keyword>
<proteinExistence type="predicted"/>
<dbReference type="EMBL" id="JBDJPC010000010">
    <property type="protein sequence ID" value="KAL1490207.1"/>
    <property type="molecule type" value="Genomic_DNA"/>
</dbReference>
<evidence type="ECO:0008006" key="4">
    <source>
        <dbReference type="Google" id="ProtNLM"/>
    </source>
</evidence>
<evidence type="ECO:0000313" key="2">
    <source>
        <dbReference type="EMBL" id="KAL1490207.1"/>
    </source>
</evidence>
<feature type="compositionally biased region" description="Basic and acidic residues" evidence="1">
    <location>
        <begin position="33"/>
        <end position="43"/>
    </location>
</feature>
<evidence type="ECO:0000256" key="1">
    <source>
        <dbReference type="SAM" id="MobiDB-lite"/>
    </source>
</evidence>
<accession>A0ABD1E699</accession>
<feature type="region of interest" description="Disordered" evidence="1">
    <location>
        <begin position="1"/>
        <end position="43"/>
    </location>
</feature>
<dbReference type="Proteomes" id="UP001566132">
    <property type="component" value="Unassembled WGS sequence"/>
</dbReference>
<comment type="caution">
    <text evidence="2">The sequence shown here is derived from an EMBL/GenBank/DDBJ whole genome shotgun (WGS) entry which is preliminary data.</text>
</comment>
<protein>
    <recommendedName>
        <fullName evidence="4">Capsid protein</fullName>
    </recommendedName>
</protein>
<feature type="compositionally biased region" description="Polar residues" evidence="1">
    <location>
        <begin position="1"/>
        <end position="18"/>
    </location>
</feature>
<evidence type="ECO:0000313" key="3">
    <source>
        <dbReference type="Proteomes" id="UP001566132"/>
    </source>
</evidence>
<gene>
    <name evidence="2" type="ORF">ABEB36_012939</name>
</gene>